<dbReference type="InterPro" id="IPR014748">
    <property type="entry name" value="Enoyl-CoA_hydra_C"/>
</dbReference>
<dbReference type="GO" id="GO:0003824">
    <property type="term" value="F:catalytic activity"/>
    <property type="evidence" value="ECO:0007669"/>
    <property type="project" value="InterPro"/>
</dbReference>
<dbReference type="Gene3D" id="3.90.226.10">
    <property type="entry name" value="2-enoyl-CoA Hydratase, Chain A, domain 1"/>
    <property type="match status" value="1"/>
</dbReference>
<comment type="caution">
    <text evidence="3">The sequence shown here is derived from an EMBL/GenBank/DDBJ whole genome shotgun (WGS) entry which is preliminary data.</text>
</comment>
<dbReference type="Gene3D" id="1.10.12.10">
    <property type="entry name" value="Lyase 2-enoyl-coa Hydratase, Chain A, domain 2"/>
    <property type="match status" value="1"/>
</dbReference>
<comment type="similarity">
    <text evidence="1 2">Belongs to the enoyl-CoA hydratase/isomerase family.</text>
</comment>
<evidence type="ECO:0000313" key="3">
    <source>
        <dbReference type="EMBL" id="TQR18344.1"/>
    </source>
</evidence>
<reference evidence="3 4" key="1">
    <citation type="submission" date="2019-05" db="EMBL/GenBank/DDBJ databases">
        <title>Psychrobacillus vulpis sp. nov., a new species isolated from feces of a red fox that inhabits in The Tablas de Daimiel Natural Park, Albacete, Spain.</title>
        <authorList>
            <person name="Rodriguez M."/>
            <person name="Reina J.C."/>
            <person name="Bejar V."/>
            <person name="Llamas I."/>
        </authorList>
    </citation>
    <scope>NUCLEOTIDE SEQUENCE [LARGE SCALE GENOMIC DNA]</scope>
    <source>
        <strain evidence="3 4">NHI-2</strain>
    </source>
</reference>
<dbReference type="PANTHER" id="PTHR43459">
    <property type="entry name" value="ENOYL-COA HYDRATASE"/>
    <property type="match status" value="1"/>
</dbReference>
<dbReference type="InterPro" id="IPR001753">
    <property type="entry name" value="Enoyl-CoA_hydra/iso"/>
</dbReference>
<dbReference type="InterPro" id="IPR018376">
    <property type="entry name" value="Enoyl-CoA_hyd/isom_CS"/>
</dbReference>
<keyword evidence="4" id="KW-1185">Reference proteome</keyword>
<evidence type="ECO:0000313" key="4">
    <source>
        <dbReference type="Proteomes" id="UP000318937"/>
    </source>
</evidence>
<dbReference type="PANTHER" id="PTHR43459:SF1">
    <property type="entry name" value="EG:BACN32G11.4 PROTEIN"/>
    <property type="match status" value="1"/>
</dbReference>
<dbReference type="CDD" id="cd06558">
    <property type="entry name" value="crotonase-like"/>
    <property type="match status" value="1"/>
</dbReference>
<organism evidence="3 4">
    <name type="scientific">Psychrobacillus soli</name>
    <dbReference type="NCBI Taxonomy" id="1543965"/>
    <lineage>
        <taxon>Bacteria</taxon>
        <taxon>Bacillati</taxon>
        <taxon>Bacillota</taxon>
        <taxon>Bacilli</taxon>
        <taxon>Bacillales</taxon>
        <taxon>Bacillaceae</taxon>
        <taxon>Psychrobacillus</taxon>
    </lineage>
</organism>
<proteinExistence type="inferred from homology"/>
<dbReference type="SUPFAM" id="SSF52096">
    <property type="entry name" value="ClpP/crotonase"/>
    <property type="match status" value="1"/>
</dbReference>
<dbReference type="RefSeq" id="WP_142605284.1">
    <property type="nucleotide sequence ID" value="NZ_VDGG01000003.1"/>
</dbReference>
<dbReference type="EMBL" id="VDGG01000003">
    <property type="protein sequence ID" value="TQR18344.1"/>
    <property type="molecule type" value="Genomic_DNA"/>
</dbReference>
<name>A0A544TLL8_9BACI</name>
<evidence type="ECO:0000256" key="1">
    <source>
        <dbReference type="ARBA" id="ARBA00005254"/>
    </source>
</evidence>
<dbReference type="AlphaFoldDB" id="A0A544TLL8"/>
<gene>
    <name evidence="3" type="ORF">FG383_02500</name>
</gene>
<protein>
    <submittedName>
        <fullName evidence="3">Enoyl-CoA hydratase</fullName>
    </submittedName>
</protein>
<dbReference type="InterPro" id="IPR029045">
    <property type="entry name" value="ClpP/crotonase-like_dom_sf"/>
</dbReference>
<sequence length="249" mass="27157">MDKSICTVTLIRPEVRNALGLEMRNELTNFFTSVRDNDEVKVIILTGEGKAFSAGGDLSALKTVGAVSGRRRLQAGHEMIHSILNLEKPVIAAVNGIAAGAGVSLALACDYILATHSTLFIQSFVKVGLIPDLGSIYFLPRLIGRHRALELMFSGEKLSSVEAHKMGIINRIVPDDLLLNEAHSIASSWAEGPATAMGLTKKLINRSILAEINETFELEGFAQGMCFESDDFKEGVNAFFEKRKPQFKH</sequence>
<evidence type="ECO:0000256" key="2">
    <source>
        <dbReference type="RuleBase" id="RU003707"/>
    </source>
</evidence>
<accession>A0A544TLL8</accession>
<dbReference type="Pfam" id="PF00378">
    <property type="entry name" value="ECH_1"/>
    <property type="match status" value="1"/>
</dbReference>
<dbReference type="OrthoDB" id="9775794at2"/>
<dbReference type="PROSITE" id="PS00166">
    <property type="entry name" value="ENOYL_COA_HYDRATASE"/>
    <property type="match status" value="1"/>
</dbReference>
<dbReference type="Proteomes" id="UP000318937">
    <property type="component" value="Unassembled WGS sequence"/>
</dbReference>